<dbReference type="SUPFAM" id="SSF51215">
    <property type="entry name" value="Regulatory protein AraC"/>
    <property type="match status" value="1"/>
</dbReference>
<keyword evidence="6" id="KW-1185">Reference proteome</keyword>
<dbReference type="InterPro" id="IPR020449">
    <property type="entry name" value="Tscrpt_reg_AraC-type_HTH"/>
</dbReference>
<evidence type="ECO:0000259" key="4">
    <source>
        <dbReference type="PROSITE" id="PS01124"/>
    </source>
</evidence>
<evidence type="ECO:0000313" key="6">
    <source>
        <dbReference type="Proteomes" id="UP000480246"/>
    </source>
</evidence>
<dbReference type="InterPro" id="IPR018060">
    <property type="entry name" value="HTH_AraC"/>
</dbReference>
<dbReference type="OrthoDB" id="182534at2"/>
<dbReference type="RefSeq" id="WP_153402425.1">
    <property type="nucleotide sequence ID" value="NZ_ML762427.1"/>
</dbReference>
<name>A0A7C8KZ65_9BACI</name>
<dbReference type="Gene3D" id="1.10.10.60">
    <property type="entry name" value="Homeodomain-like"/>
    <property type="match status" value="2"/>
</dbReference>
<dbReference type="Proteomes" id="UP000480246">
    <property type="component" value="Unassembled WGS sequence"/>
</dbReference>
<organism evidence="5 6">
    <name type="scientific">Gracilibacillus oryzae</name>
    <dbReference type="NCBI Taxonomy" id="1672701"/>
    <lineage>
        <taxon>Bacteria</taxon>
        <taxon>Bacillati</taxon>
        <taxon>Bacillota</taxon>
        <taxon>Bacilli</taxon>
        <taxon>Bacillales</taxon>
        <taxon>Bacillaceae</taxon>
        <taxon>Gracilibacillus</taxon>
    </lineage>
</organism>
<dbReference type="GO" id="GO:0003700">
    <property type="term" value="F:DNA-binding transcription factor activity"/>
    <property type="evidence" value="ECO:0007669"/>
    <property type="project" value="InterPro"/>
</dbReference>
<dbReference type="PANTHER" id="PTHR43280">
    <property type="entry name" value="ARAC-FAMILY TRANSCRIPTIONAL REGULATOR"/>
    <property type="match status" value="1"/>
</dbReference>
<evidence type="ECO:0000256" key="1">
    <source>
        <dbReference type="ARBA" id="ARBA00023015"/>
    </source>
</evidence>
<dbReference type="PANTHER" id="PTHR43280:SF2">
    <property type="entry name" value="HTH-TYPE TRANSCRIPTIONAL REGULATOR EXSA"/>
    <property type="match status" value="1"/>
</dbReference>
<sequence length="300" mass="36048">MNETGQQTSLKFQDEDVPGFLIHYKKDHSPMPIFHRHFGYEIVWLKDGEALYVFEEKVYRLRKNTILIFKSSEFHRVSLKEDVAYERVVVMFTEDFLSFDHPVLMKFYDFLDQLPSPNFLLDLFVWHTEKLQNIIDNLLAEDQNEERWQQKAALELYLLELLLFLCREIKDANKREHPLTFEQQQENPVALHDKIIQEINEVWNTDWNLVEMAENLHVSKYYLSHFFKKEFGVTIQEYIFQRRLFEANKLLTDTEKPVHQIAEYVGFMSASSFIRKYKDRTGITPNQFRKNNAHNPNIMK</sequence>
<keyword evidence="2" id="KW-0238">DNA-binding</keyword>
<dbReference type="PROSITE" id="PS01124">
    <property type="entry name" value="HTH_ARAC_FAMILY_2"/>
    <property type="match status" value="1"/>
</dbReference>
<dbReference type="PRINTS" id="PR00032">
    <property type="entry name" value="HTHARAC"/>
</dbReference>
<evidence type="ECO:0000313" key="5">
    <source>
        <dbReference type="EMBL" id="KAB8137817.1"/>
    </source>
</evidence>
<comment type="caution">
    <text evidence="5">The sequence shown here is derived from an EMBL/GenBank/DDBJ whole genome shotgun (WGS) entry which is preliminary data.</text>
</comment>
<proteinExistence type="predicted"/>
<keyword evidence="1" id="KW-0805">Transcription regulation</keyword>
<protein>
    <submittedName>
        <fullName evidence="5">Helix-turn-helix transcriptional regulator</fullName>
    </submittedName>
</protein>
<gene>
    <name evidence="5" type="ORF">F9U64_07725</name>
</gene>
<dbReference type="AlphaFoldDB" id="A0A7C8KZ65"/>
<dbReference type="SMART" id="SM00342">
    <property type="entry name" value="HTH_ARAC"/>
    <property type="match status" value="1"/>
</dbReference>
<dbReference type="GO" id="GO:0043565">
    <property type="term" value="F:sequence-specific DNA binding"/>
    <property type="evidence" value="ECO:0007669"/>
    <property type="project" value="InterPro"/>
</dbReference>
<dbReference type="Pfam" id="PF12833">
    <property type="entry name" value="HTH_18"/>
    <property type="match status" value="1"/>
</dbReference>
<evidence type="ECO:0000256" key="3">
    <source>
        <dbReference type="ARBA" id="ARBA00023163"/>
    </source>
</evidence>
<dbReference type="InterPro" id="IPR009057">
    <property type="entry name" value="Homeodomain-like_sf"/>
</dbReference>
<dbReference type="SUPFAM" id="SSF46689">
    <property type="entry name" value="Homeodomain-like"/>
    <property type="match status" value="2"/>
</dbReference>
<keyword evidence="3" id="KW-0804">Transcription</keyword>
<reference evidence="5 6" key="1">
    <citation type="submission" date="2019-10" db="EMBL/GenBank/DDBJ databases">
        <title>Gracilibacillus sp. nov. isolated from rice seeds.</title>
        <authorList>
            <person name="He S."/>
        </authorList>
    </citation>
    <scope>NUCLEOTIDE SEQUENCE [LARGE SCALE GENOMIC DNA]</scope>
    <source>
        <strain evidence="5 6">TD8</strain>
    </source>
</reference>
<feature type="domain" description="HTH araC/xylS-type" evidence="4">
    <location>
        <begin position="193"/>
        <end position="291"/>
    </location>
</feature>
<dbReference type="InterPro" id="IPR037923">
    <property type="entry name" value="HTH-like"/>
</dbReference>
<dbReference type="EMBL" id="WEID01000035">
    <property type="protein sequence ID" value="KAB8137817.1"/>
    <property type="molecule type" value="Genomic_DNA"/>
</dbReference>
<evidence type="ECO:0000256" key="2">
    <source>
        <dbReference type="ARBA" id="ARBA00023125"/>
    </source>
</evidence>
<accession>A0A7C8KZ65</accession>